<dbReference type="AlphaFoldDB" id="A0A3Q8WTB4"/>
<dbReference type="Gene3D" id="3.40.50.1010">
    <property type="entry name" value="5'-nuclease"/>
    <property type="match status" value="1"/>
</dbReference>
<gene>
    <name evidence="2" type="ORF">EJO69_05425</name>
</gene>
<dbReference type="GO" id="GO:0004540">
    <property type="term" value="F:RNA nuclease activity"/>
    <property type="evidence" value="ECO:0007669"/>
    <property type="project" value="InterPro"/>
</dbReference>
<sequence>MAQTSSRIAVLIDSDNVSAAHVSNVLAELAKYGTTSVRRMYGDWTSDLLRGWKDAANEHAIQPIQQFSYTTGKNSTDSALIIDAMDLLHQNNLDAFAIVSSDSDFTRLAARLRESGAQVFGFGERKTPQPFVKACDTFTYFDVLRVAEGQSETEGRPKAGPAVAKETAASRTKKQLRGDTKLVNLLRAGISAGADDDGWANLSEVGSTVRKQSPDFDSRNWGYSKLGELLEAIGLFELKRVAGAGGTNLQVRMPPKK</sequence>
<dbReference type="PANTHER" id="PTHR35811">
    <property type="entry name" value="SLR1870 PROTEIN"/>
    <property type="match status" value="1"/>
</dbReference>
<dbReference type="Gene3D" id="3.30.420.610">
    <property type="entry name" value="LOTUS domain-like"/>
    <property type="match status" value="1"/>
</dbReference>
<dbReference type="KEGG" id="fsl:EJO69_05425"/>
<feature type="domain" description="HTH OST-type" evidence="1">
    <location>
        <begin position="178"/>
        <end position="255"/>
    </location>
</feature>
<protein>
    <submittedName>
        <fullName evidence="2">NYN domain-containing protein</fullName>
    </submittedName>
</protein>
<evidence type="ECO:0000313" key="3">
    <source>
        <dbReference type="Proteomes" id="UP000270021"/>
    </source>
</evidence>
<dbReference type="InterPro" id="IPR021139">
    <property type="entry name" value="NYN"/>
</dbReference>
<dbReference type="OrthoDB" id="2379772at2"/>
<proteinExistence type="predicted"/>
<dbReference type="EMBL" id="CP034438">
    <property type="protein sequence ID" value="AZN29808.1"/>
    <property type="molecule type" value="Genomic_DNA"/>
</dbReference>
<dbReference type="Pfam" id="PF12872">
    <property type="entry name" value="OST-HTH"/>
    <property type="match status" value="1"/>
</dbReference>
<dbReference type="Proteomes" id="UP000270021">
    <property type="component" value="Chromosome"/>
</dbReference>
<evidence type="ECO:0000313" key="2">
    <source>
        <dbReference type="EMBL" id="AZN29808.1"/>
    </source>
</evidence>
<accession>A0A3Q8WTB4</accession>
<dbReference type="PANTHER" id="PTHR35811:SF1">
    <property type="entry name" value="HTH OST-TYPE DOMAIN-CONTAINING PROTEIN"/>
    <property type="match status" value="1"/>
</dbReference>
<dbReference type="PROSITE" id="PS51644">
    <property type="entry name" value="HTH_OST"/>
    <property type="match status" value="1"/>
</dbReference>
<dbReference type="RefSeq" id="WP_126040015.1">
    <property type="nucleotide sequence ID" value="NZ_CP034438.1"/>
</dbReference>
<keyword evidence="3" id="KW-1185">Reference proteome</keyword>
<dbReference type="InterPro" id="IPR041966">
    <property type="entry name" value="LOTUS-like"/>
</dbReference>
<dbReference type="CDD" id="cd11297">
    <property type="entry name" value="PIN_LabA-like_N_1"/>
    <property type="match status" value="1"/>
</dbReference>
<organism evidence="2 3">
    <name type="scientific">Flaviflexus salsibiostraticola</name>
    <dbReference type="NCBI Taxonomy" id="1282737"/>
    <lineage>
        <taxon>Bacteria</taxon>
        <taxon>Bacillati</taxon>
        <taxon>Actinomycetota</taxon>
        <taxon>Actinomycetes</taxon>
        <taxon>Actinomycetales</taxon>
        <taxon>Actinomycetaceae</taxon>
        <taxon>Flaviflexus</taxon>
    </lineage>
</organism>
<reference evidence="2 3" key="1">
    <citation type="submission" date="2018-12" db="EMBL/GenBank/DDBJ databases">
        <title>Complete genome sequence of Flaviflexus salsibiostraticola KCTC 33148.</title>
        <authorList>
            <person name="Bae J.-W."/>
        </authorList>
    </citation>
    <scope>NUCLEOTIDE SEQUENCE [LARGE SCALE GENOMIC DNA]</scope>
    <source>
        <strain evidence="2 3">KCTC 33148</strain>
    </source>
</reference>
<dbReference type="Pfam" id="PF01936">
    <property type="entry name" value="NYN"/>
    <property type="match status" value="1"/>
</dbReference>
<name>A0A3Q8WTB4_9ACTO</name>
<dbReference type="InterPro" id="IPR025605">
    <property type="entry name" value="OST-HTH/LOTUS_dom"/>
</dbReference>
<dbReference type="CDD" id="cd10146">
    <property type="entry name" value="LabA_like_C"/>
    <property type="match status" value="1"/>
</dbReference>
<evidence type="ECO:0000259" key="1">
    <source>
        <dbReference type="PROSITE" id="PS51644"/>
    </source>
</evidence>